<evidence type="ECO:0000256" key="3">
    <source>
        <dbReference type="ARBA" id="ARBA00022989"/>
    </source>
</evidence>
<feature type="transmembrane region" description="Helical" evidence="5">
    <location>
        <begin position="245"/>
        <end position="264"/>
    </location>
</feature>
<keyword evidence="6" id="KW-0732">Signal</keyword>
<evidence type="ECO:0000256" key="1">
    <source>
        <dbReference type="ARBA" id="ARBA00004141"/>
    </source>
</evidence>
<feature type="transmembrane region" description="Helical" evidence="5">
    <location>
        <begin position="307"/>
        <end position="325"/>
    </location>
</feature>
<dbReference type="PANTHER" id="PTHR11040:SF140">
    <property type="entry name" value="ZRT (ZRT), IRT- (IRT-) LIKE PROTEIN TRANSPORTER"/>
    <property type="match status" value="1"/>
</dbReference>
<dbReference type="EMBL" id="QGKY02001250">
    <property type="protein sequence ID" value="KAF2564910.1"/>
    <property type="molecule type" value="Genomic_DNA"/>
</dbReference>
<keyword evidence="2 5" id="KW-0812">Transmembrane</keyword>
<name>A0A8S9I594_BRACR</name>
<keyword evidence="3 5" id="KW-1133">Transmembrane helix</keyword>
<feature type="transmembrane region" description="Helical" evidence="5">
    <location>
        <begin position="92"/>
        <end position="112"/>
    </location>
</feature>
<evidence type="ECO:0000256" key="4">
    <source>
        <dbReference type="ARBA" id="ARBA00023136"/>
    </source>
</evidence>
<organism evidence="7">
    <name type="scientific">Brassica cretica</name>
    <name type="common">Mustard</name>
    <dbReference type="NCBI Taxonomy" id="69181"/>
    <lineage>
        <taxon>Eukaryota</taxon>
        <taxon>Viridiplantae</taxon>
        <taxon>Streptophyta</taxon>
        <taxon>Embryophyta</taxon>
        <taxon>Tracheophyta</taxon>
        <taxon>Spermatophyta</taxon>
        <taxon>Magnoliopsida</taxon>
        <taxon>eudicotyledons</taxon>
        <taxon>Gunneridae</taxon>
        <taxon>Pentapetalae</taxon>
        <taxon>rosids</taxon>
        <taxon>malvids</taxon>
        <taxon>Brassicales</taxon>
        <taxon>Brassicaceae</taxon>
        <taxon>Brassiceae</taxon>
        <taxon>Brassica</taxon>
    </lineage>
</organism>
<feature type="transmembrane region" description="Helical" evidence="5">
    <location>
        <begin position="206"/>
        <end position="225"/>
    </location>
</feature>
<comment type="subcellular location">
    <subcellularLocation>
        <location evidence="1">Membrane</location>
        <topology evidence="1">Multi-pass membrane protein</topology>
    </subcellularLocation>
</comment>
<feature type="transmembrane region" description="Helical" evidence="5">
    <location>
        <begin position="132"/>
        <end position="154"/>
    </location>
</feature>
<comment type="caution">
    <text evidence="7">The sequence shown here is derived from an EMBL/GenBank/DDBJ whole genome shotgun (WGS) entry which is preliminary data.</text>
</comment>
<evidence type="ECO:0000256" key="2">
    <source>
        <dbReference type="ARBA" id="ARBA00022692"/>
    </source>
</evidence>
<feature type="signal peptide" evidence="6">
    <location>
        <begin position="1"/>
        <end position="27"/>
    </location>
</feature>
<gene>
    <name evidence="7" type="ORF">F2Q70_00014728</name>
</gene>
<accession>A0A8S9I594</accession>
<reference evidence="7" key="1">
    <citation type="submission" date="2019-12" db="EMBL/GenBank/DDBJ databases">
        <title>Genome sequencing and annotation of Brassica cretica.</title>
        <authorList>
            <person name="Studholme D.J."/>
            <person name="Sarris P.F."/>
        </authorList>
    </citation>
    <scope>NUCLEOTIDE SEQUENCE</scope>
    <source>
        <strain evidence="7">PFS-102/07</strain>
        <tissue evidence="7">Leaf</tissue>
    </source>
</reference>
<feature type="transmembrane region" description="Helical" evidence="5">
    <location>
        <begin position="271"/>
        <end position="295"/>
    </location>
</feature>
<dbReference type="InterPro" id="IPR003689">
    <property type="entry name" value="ZIP"/>
</dbReference>
<dbReference type="AlphaFoldDB" id="A0A8S9I594"/>
<evidence type="ECO:0000256" key="5">
    <source>
        <dbReference type="SAM" id="Phobius"/>
    </source>
</evidence>
<protein>
    <submittedName>
        <fullName evidence="7">Uncharacterized protein</fullName>
    </submittedName>
</protein>
<proteinExistence type="predicted"/>
<dbReference type="PANTHER" id="PTHR11040">
    <property type="entry name" value="ZINC/IRON TRANSPORTER"/>
    <property type="match status" value="1"/>
</dbReference>
<dbReference type="GO" id="GO:0016020">
    <property type="term" value="C:membrane"/>
    <property type="evidence" value="ECO:0007669"/>
    <property type="project" value="UniProtKB-SubCell"/>
</dbReference>
<sequence length="365" mass="39689">MAFSSKTLRSTLFFLSIVFLCFSLILAHGGSDHDEEEEAAGANQPPPAAGTTVVDLRSKSLVRVKIYCLIILFFSTFLAGISPYFYRWNESFLLLGTQFSGGIFLATALIHFLSDANETFRGLKHKEYPYAFMLAAGGYCLTMLADVAVAFVAAGSSNNINNVACDPGESRVDVAVEVKEEGRRETGSSVDVNQTILRTSGFGDTALLIVALCFHSVFEGIAIGVSGKPKLQDLLDTKSDAWRNLWTISLHKIFAAVAMGIALLKLIPKRPFFLTAVYSFAFGISSPLGVGIGIAINATSQGAAGDWTYAISMSIACGVFMYVSIHHLIAKGYKPREECYFDKPIYKFLAVFLGVILLSIVMIWD</sequence>
<feature type="chain" id="PRO_5035854391" evidence="6">
    <location>
        <begin position="28"/>
        <end position="365"/>
    </location>
</feature>
<evidence type="ECO:0000256" key="6">
    <source>
        <dbReference type="SAM" id="SignalP"/>
    </source>
</evidence>
<feature type="transmembrane region" description="Helical" evidence="5">
    <location>
        <begin position="345"/>
        <end position="364"/>
    </location>
</feature>
<dbReference type="Pfam" id="PF02535">
    <property type="entry name" value="Zip"/>
    <property type="match status" value="1"/>
</dbReference>
<keyword evidence="4 5" id="KW-0472">Membrane</keyword>
<dbReference type="GO" id="GO:0005385">
    <property type="term" value="F:zinc ion transmembrane transporter activity"/>
    <property type="evidence" value="ECO:0007669"/>
    <property type="project" value="TreeGrafter"/>
</dbReference>
<feature type="transmembrane region" description="Helical" evidence="5">
    <location>
        <begin position="64"/>
        <end position="85"/>
    </location>
</feature>
<evidence type="ECO:0000313" key="7">
    <source>
        <dbReference type="EMBL" id="KAF2564910.1"/>
    </source>
</evidence>